<evidence type="ECO:0000256" key="2">
    <source>
        <dbReference type="ARBA" id="ARBA00006771"/>
    </source>
</evidence>
<proteinExistence type="inferred from homology"/>
<dbReference type="InterPro" id="IPR026769">
    <property type="entry name" value="Mic13"/>
</dbReference>
<evidence type="ECO:0000256" key="1">
    <source>
        <dbReference type="ARBA" id="ARBA00004434"/>
    </source>
</evidence>
<comment type="subunit">
    <text evidence="8">Component of the mitochondrial contact site and cristae organizing system (MICOS) complex.</text>
</comment>
<accession>A0A653BGM4</accession>
<evidence type="ECO:0000256" key="7">
    <source>
        <dbReference type="ARBA" id="ARBA00023136"/>
    </source>
</evidence>
<dbReference type="PANTHER" id="PTHR31816">
    <property type="entry name" value="MICOS COMPLEX SUBUNIT MIC13"/>
    <property type="match status" value="1"/>
</dbReference>
<keyword evidence="7" id="KW-0472">Membrane</keyword>
<keyword evidence="5" id="KW-1133">Transmembrane helix</keyword>
<evidence type="ECO:0000256" key="8">
    <source>
        <dbReference type="RuleBase" id="RU363009"/>
    </source>
</evidence>
<organism evidence="9 10">
    <name type="scientific">Callosobruchus maculatus</name>
    <name type="common">Southern cowpea weevil</name>
    <name type="synonym">Pulse bruchid</name>
    <dbReference type="NCBI Taxonomy" id="64391"/>
    <lineage>
        <taxon>Eukaryota</taxon>
        <taxon>Metazoa</taxon>
        <taxon>Ecdysozoa</taxon>
        <taxon>Arthropoda</taxon>
        <taxon>Hexapoda</taxon>
        <taxon>Insecta</taxon>
        <taxon>Pterygota</taxon>
        <taxon>Neoptera</taxon>
        <taxon>Endopterygota</taxon>
        <taxon>Coleoptera</taxon>
        <taxon>Polyphaga</taxon>
        <taxon>Cucujiformia</taxon>
        <taxon>Chrysomeloidea</taxon>
        <taxon>Chrysomelidae</taxon>
        <taxon>Bruchinae</taxon>
        <taxon>Bruchini</taxon>
        <taxon>Callosobruchus</taxon>
    </lineage>
</organism>
<dbReference type="OrthoDB" id="5948578at2759"/>
<evidence type="ECO:0000256" key="5">
    <source>
        <dbReference type="ARBA" id="ARBA00022989"/>
    </source>
</evidence>
<keyword evidence="6 8" id="KW-0496">Mitochondrion</keyword>
<evidence type="ECO:0000313" key="9">
    <source>
        <dbReference type="EMBL" id="VEN34738.1"/>
    </source>
</evidence>
<dbReference type="Proteomes" id="UP000410492">
    <property type="component" value="Unassembled WGS sequence"/>
</dbReference>
<comment type="similarity">
    <text evidence="2 8">Belongs to the MICOS complex subunit Mic13 family.</text>
</comment>
<comment type="function">
    <text evidence="8">Component of the MICOS complex, a large protein complex of the mitochondrial inner membrane that plays crucial roles in the maintenance of crista junctions, inner membrane architecture, and formation of contact sites to the outer membrane.</text>
</comment>
<protein>
    <recommendedName>
        <fullName evidence="8">MICOS complex subunit MIC13</fullName>
    </recommendedName>
</protein>
<keyword evidence="4 8" id="KW-0999">Mitochondrion inner membrane</keyword>
<dbReference type="EMBL" id="CAACVG010000948">
    <property type="protein sequence ID" value="VEN34738.1"/>
    <property type="molecule type" value="Genomic_DNA"/>
</dbReference>
<evidence type="ECO:0000313" key="10">
    <source>
        <dbReference type="Proteomes" id="UP000410492"/>
    </source>
</evidence>
<dbReference type="GO" id="GO:0042407">
    <property type="term" value="P:cristae formation"/>
    <property type="evidence" value="ECO:0007669"/>
    <property type="project" value="TreeGrafter"/>
</dbReference>
<dbReference type="Pfam" id="PF15884">
    <property type="entry name" value="QIL1"/>
    <property type="match status" value="1"/>
</dbReference>
<sequence length="139" mass="15670">MSLYLRYTRNSFVAVPKLLAVKIGIASAAVYYMKEQGIWRPSDESIKTLDKMKLTVQPYVETVKKQIPFEAPTLPEAENLSSIVKQSWNAGVIATFAFLANLPNKMGEWKDTGMKSIMESPDMKKLLDSFSSKTEQQSK</sequence>
<evidence type="ECO:0000256" key="3">
    <source>
        <dbReference type="ARBA" id="ARBA00022692"/>
    </source>
</evidence>
<evidence type="ECO:0000256" key="6">
    <source>
        <dbReference type="ARBA" id="ARBA00023128"/>
    </source>
</evidence>
<comment type="subcellular location">
    <subcellularLocation>
        <location evidence="1 8">Mitochondrion inner membrane</location>
        <topology evidence="1 8">Single-pass membrane protein</topology>
    </subcellularLocation>
</comment>
<reference evidence="9 10" key="1">
    <citation type="submission" date="2019-01" db="EMBL/GenBank/DDBJ databases">
        <authorList>
            <person name="Sayadi A."/>
        </authorList>
    </citation>
    <scope>NUCLEOTIDE SEQUENCE [LARGE SCALE GENOMIC DNA]</scope>
</reference>
<keyword evidence="10" id="KW-1185">Reference proteome</keyword>
<dbReference type="PANTHER" id="PTHR31816:SF3">
    <property type="entry name" value="MICOS COMPLEX SUBUNIT MIC13"/>
    <property type="match status" value="1"/>
</dbReference>
<gene>
    <name evidence="9" type="ORF">CALMAC_LOCUS833</name>
</gene>
<keyword evidence="3" id="KW-0812">Transmembrane</keyword>
<dbReference type="AlphaFoldDB" id="A0A653BGM4"/>
<dbReference type="GO" id="GO:0044284">
    <property type="term" value="C:mitochondrial crista junction"/>
    <property type="evidence" value="ECO:0007669"/>
    <property type="project" value="TreeGrafter"/>
</dbReference>
<evidence type="ECO:0000256" key="4">
    <source>
        <dbReference type="ARBA" id="ARBA00022792"/>
    </source>
</evidence>
<dbReference type="GO" id="GO:0061617">
    <property type="term" value="C:MICOS complex"/>
    <property type="evidence" value="ECO:0007669"/>
    <property type="project" value="UniProtKB-UniRule"/>
</dbReference>
<name>A0A653BGM4_CALMS</name>